<keyword evidence="2" id="KW-1185">Reference proteome</keyword>
<proteinExistence type="predicted"/>
<evidence type="ECO:0000313" key="1">
    <source>
        <dbReference type="EMBL" id="OZM57586.1"/>
    </source>
</evidence>
<dbReference type="Proteomes" id="UP000217083">
    <property type="component" value="Unassembled WGS sequence"/>
</dbReference>
<dbReference type="AlphaFoldDB" id="A0A263BWM1"/>
<sequence>MNKVKGYIVNDSVLESWNKKFVPDFDLFFFAENHEYVETELFTFSIKNDFSLDDRTSFVTWGISDKAKFYAKIHNDDFLKLSKENQKEIIKQQWVLGRGVLFKESELLLLLKNNSNENLKTLEVLKDYSIEEDAINEKIFILQGHTWKRLSPLIRKSILLNYADLWVNDNAVFHNLKQSEQDSLSKEYPHLIPFIDHFPSRNGPNCFASVIAVVTGDLNHMNDWMQSEQFIKLLKQHNYLKTITTNYKKQDVLVWKNQNGTPVHAAFLLNDKLSFNKHGQTMFNPWQVLPTSDVIKSWNNDGFQLEVFRREFN</sequence>
<accession>A0A263BWM1</accession>
<reference evidence="1 2" key="2">
    <citation type="submission" date="2017-09" db="EMBL/GenBank/DDBJ databases">
        <title>Bacillus patelloidae sp. nov., isolated from the intestinal tract of a marine limpet.</title>
        <authorList>
            <person name="Liu R."/>
            <person name="Dong C."/>
            <person name="Shao Z."/>
        </authorList>
    </citation>
    <scope>NUCLEOTIDE SEQUENCE [LARGE SCALE GENOMIC DNA]</scope>
    <source>
        <strain evidence="1 2">SA5d-4</strain>
    </source>
</reference>
<organism evidence="1 2">
    <name type="scientific">Lottiidibacillus patelloidae</name>
    <dbReference type="NCBI Taxonomy" id="2670334"/>
    <lineage>
        <taxon>Bacteria</taxon>
        <taxon>Bacillati</taxon>
        <taxon>Bacillota</taxon>
        <taxon>Bacilli</taxon>
        <taxon>Bacillales</taxon>
        <taxon>Bacillaceae</taxon>
        <taxon>Lottiidibacillus</taxon>
    </lineage>
</organism>
<evidence type="ECO:0000313" key="2">
    <source>
        <dbReference type="Proteomes" id="UP000217083"/>
    </source>
</evidence>
<dbReference type="RefSeq" id="WP_094922356.1">
    <property type="nucleotide sequence ID" value="NZ_NPIA01000002.1"/>
</dbReference>
<reference evidence="2" key="1">
    <citation type="submission" date="2017-08" db="EMBL/GenBank/DDBJ databases">
        <authorList>
            <person name="Huang Z."/>
        </authorList>
    </citation>
    <scope>NUCLEOTIDE SEQUENCE [LARGE SCALE GENOMIC DNA]</scope>
    <source>
        <strain evidence="2">SA5d-4</strain>
    </source>
</reference>
<name>A0A263BWM1_9BACI</name>
<dbReference type="EMBL" id="NPIA01000002">
    <property type="protein sequence ID" value="OZM57586.1"/>
    <property type="molecule type" value="Genomic_DNA"/>
</dbReference>
<gene>
    <name evidence="1" type="ORF">CIB95_04235</name>
</gene>
<protein>
    <submittedName>
        <fullName evidence="1">Uncharacterized protein</fullName>
    </submittedName>
</protein>
<comment type="caution">
    <text evidence="1">The sequence shown here is derived from an EMBL/GenBank/DDBJ whole genome shotgun (WGS) entry which is preliminary data.</text>
</comment>